<dbReference type="SUPFAM" id="SSF55620">
    <property type="entry name" value="Tetrahydrobiopterin biosynthesis enzymes-like"/>
    <property type="match status" value="1"/>
</dbReference>
<reference evidence="3 4" key="1">
    <citation type="journal article" date="2018" name="BMC Genomics">
        <title>Comparative genome analyses reveal sequence features reflecting distinct modes of host-adaptation between dicot and monocot powdery mildew.</title>
        <authorList>
            <person name="Wu Y."/>
            <person name="Ma X."/>
            <person name="Pan Z."/>
            <person name="Kale S.D."/>
            <person name="Song Y."/>
            <person name="King H."/>
            <person name="Zhang Q."/>
            <person name="Presley C."/>
            <person name="Deng X."/>
            <person name="Wei C.I."/>
            <person name="Xiao S."/>
        </authorList>
    </citation>
    <scope>NUCLEOTIDE SEQUENCE [LARGE SCALE GENOMIC DNA]</scope>
    <source>
        <strain evidence="3">UMSG3</strain>
    </source>
</reference>
<name>A0A420HQI5_9PEZI</name>
<dbReference type="Gene3D" id="3.30.1130.10">
    <property type="match status" value="2"/>
</dbReference>
<accession>A0A420HQI5</accession>
<comment type="caution">
    <text evidence="3">The sequence shown here is derived from an EMBL/GenBank/DDBJ whole genome shotgun (WGS) entry which is preliminary data.</text>
</comment>
<gene>
    <name evidence="3" type="ORF">GcM3_172011</name>
</gene>
<sequence length="300" mass="33249">MAELESTWNVKHSAREPHTIICVSNLQTLLPTVTDAWGRCPVSQPALISCAVSLREPFTSASAEDAVTKSTVHYGTLSKTILEACNRFSSVDLKKPMKLSQVLLCIQWWMTGISIQTKPDLEMPTNPCLCSAGADLIVLEVMLPKASLLGSGVRIKGAFRYDESNTVVTAYSLMLELCSLRIPTVIGVNLNEKLVKQVVVISVQIDRYDRNLDEAFHELEQITVKSVEESSFQTLEALGKHIGSIIIKRFIQPQIYVSQKSFTWPTIRLKLSKPTAVTLADAPTVEMLIDTRGNLESEEK</sequence>
<dbReference type="SMART" id="SM00905">
    <property type="entry name" value="FolB"/>
    <property type="match status" value="1"/>
</dbReference>
<dbReference type="EMBL" id="MCBQ01017267">
    <property type="protein sequence ID" value="RKF59691.1"/>
    <property type="molecule type" value="Genomic_DNA"/>
</dbReference>
<dbReference type="InterPro" id="IPR043133">
    <property type="entry name" value="GTP-CH-I_C/QueF"/>
</dbReference>
<dbReference type="GO" id="GO:0046656">
    <property type="term" value="P:folic acid biosynthetic process"/>
    <property type="evidence" value="ECO:0007669"/>
    <property type="project" value="UniProtKB-KW"/>
</dbReference>
<proteinExistence type="predicted"/>
<keyword evidence="4" id="KW-1185">Reference proteome</keyword>
<evidence type="ECO:0000256" key="1">
    <source>
        <dbReference type="ARBA" id="ARBA00022909"/>
    </source>
</evidence>
<evidence type="ECO:0000259" key="2">
    <source>
        <dbReference type="SMART" id="SM00905"/>
    </source>
</evidence>
<keyword evidence="1" id="KW-0289">Folate biosynthesis</keyword>
<evidence type="ECO:0000313" key="4">
    <source>
        <dbReference type="Proteomes" id="UP000283383"/>
    </source>
</evidence>
<feature type="domain" description="Dihydroneopterin aldolase/epimerase" evidence="2">
    <location>
        <begin position="175"/>
        <end position="289"/>
    </location>
</feature>
<evidence type="ECO:0000313" key="3">
    <source>
        <dbReference type="EMBL" id="RKF59691.1"/>
    </source>
</evidence>
<dbReference type="Proteomes" id="UP000283383">
    <property type="component" value="Unassembled WGS sequence"/>
</dbReference>
<protein>
    <submittedName>
        <fullName evidence="3">Putative folic acid synthesis protein fol1</fullName>
    </submittedName>
</protein>
<dbReference type="GO" id="GO:0004150">
    <property type="term" value="F:dihydroneopterin aldolase activity"/>
    <property type="evidence" value="ECO:0007669"/>
    <property type="project" value="InterPro"/>
</dbReference>
<dbReference type="AlphaFoldDB" id="A0A420HQI5"/>
<organism evidence="3 4">
    <name type="scientific">Golovinomyces cichoracearum</name>
    <dbReference type="NCBI Taxonomy" id="62708"/>
    <lineage>
        <taxon>Eukaryota</taxon>
        <taxon>Fungi</taxon>
        <taxon>Dikarya</taxon>
        <taxon>Ascomycota</taxon>
        <taxon>Pezizomycotina</taxon>
        <taxon>Leotiomycetes</taxon>
        <taxon>Erysiphales</taxon>
        <taxon>Erysiphaceae</taxon>
        <taxon>Golovinomyces</taxon>
    </lineage>
</organism>
<dbReference type="Pfam" id="PF02152">
    <property type="entry name" value="FolB"/>
    <property type="match status" value="1"/>
</dbReference>
<dbReference type="STRING" id="62708.A0A420HQI5"/>
<dbReference type="InterPro" id="IPR006157">
    <property type="entry name" value="FolB_dom"/>
</dbReference>